<keyword evidence="8" id="KW-0378">Hydrolase</keyword>
<dbReference type="Pfam" id="PF00933">
    <property type="entry name" value="Glyco_hydro_3"/>
    <property type="match status" value="1"/>
</dbReference>
<evidence type="ECO:0000256" key="12">
    <source>
        <dbReference type="ARBA" id="ARBA00023295"/>
    </source>
</evidence>
<evidence type="ECO:0000256" key="9">
    <source>
        <dbReference type="ARBA" id="ARBA00023001"/>
    </source>
</evidence>
<dbReference type="SUPFAM" id="SSF51445">
    <property type="entry name" value="(Trans)glycosidases"/>
    <property type="match status" value="1"/>
</dbReference>
<evidence type="ECO:0000259" key="20">
    <source>
        <dbReference type="SMART" id="SM01217"/>
    </source>
</evidence>
<evidence type="ECO:0000256" key="3">
    <source>
        <dbReference type="ARBA" id="ARBA00004987"/>
    </source>
</evidence>
<dbReference type="FunFam" id="2.60.40.10:FF:000757">
    <property type="entry name" value="Beta-glucosidase G"/>
    <property type="match status" value="1"/>
</dbReference>
<keyword evidence="7 19" id="KW-0732">Signal</keyword>
<dbReference type="OrthoDB" id="416222at2759"/>
<dbReference type="Pfam" id="PF01915">
    <property type="entry name" value="Glyco_hydro_3_C"/>
    <property type="match status" value="1"/>
</dbReference>
<keyword evidence="22" id="KW-1185">Reference proteome</keyword>
<dbReference type="Proteomes" id="UP000184356">
    <property type="component" value="Unassembled WGS sequence"/>
</dbReference>
<reference evidence="22" key="1">
    <citation type="journal article" date="2017" name="Genome Biol.">
        <title>Comparative genomics reveals high biological diversity and specific adaptations in the industrially and medically important fungal genus Aspergillus.</title>
        <authorList>
            <person name="de Vries R.P."/>
            <person name="Riley R."/>
            <person name="Wiebenga A."/>
            <person name="Aguilar-Osorio G."/>
            <person name="Amillis S."/>
            <person name="Uchima C.A."/>
            <person name="Anderluh G."/>
            <person name="Asadollahi M."/>
            <person name="Askin M."/>
            <person name="Barry K."/>
            <person name="Battaglia E."/>
            <person name="Bayram O."/>
            <person name="Benocci T."/>
            <person name="Braus-Stromeyer S.A."/>
            <person name="Caldana C."/>
            <person name="Canovas D."/>
            <person name="Cerqueira G.C."/>
            <person name="Chen F."/>
            <person name="Chen W."/>
            <person name="Choi C."/>
            <person name="Clum A."/>
            <person name="Dos Santos R.A."/>
            <person name="Damasio A.R."/>
            <person name="Diallinas G."/>
            <person name="Emri T."/>
            <person name="Fekete E."/>
            <person name="Flipphi M."/>
            <person name="Freyberg S."/>
            <person name="Gallo A."/>
            <person name="Gournas C."/>
            <person name="Habgood R."/>
            <person name="Hainaut M."/>
            <person name="Harispe M.L."/>
            <person name="Henrissat B."/>
            <person name="Hilden K.S."/>
            <person name="Hope R."/>
            <person name="Hossain A."/>
            <person name="Karabika E."/>
            <person name="Karaffa L."/>
            <person name="Karanyi Z."/>
            <person name="Krasevec N."/>
            <person name="Kuo A."/>
            <person name="Kusch H."/>
            <person name="LaButti K."/>
            <person name="Lagendijk E.L."/>
            <person name="Lapidus A."/>
            <person name="Levasseur A."/>
            <person name="Lindquist E."/>
            <person name="Lipzen A."/>
            <person name="Logrieco A.F."/>
            <person name="MacCabe A."/>
            <person name="Maekelae M.R."/>
            <person name="Malavazi I."/>
            <person name="Melin P."/>
            <person name="Meyer V."/>
            <person name="Mielnichuk N."/>
            <person name="Miskei M."/>
            <person name="Molnar A.P."/>
            <person name="Mule G."/>
            <person name="Ngan C.Y."/>
            <person name="Orejas M."/>
            <person name="Orosz E."/>
            <person name="Ouedraogo J.P."/>
            <person name="Overkamp K.M."/>
            <person name="Park H.-S."/>
            <person name="Perrone G."/>
            <person name="Piumi F."/>
            <person name="Punt P.J."/>
            <person name="Ram A.F."/>
            <person name="Ramon A."/>
            <person name="Rauscher S."/>
            <person name="Record E."/>
            <person name="Riano-Pachon D.M."/>
            <person name="Robert V."/>
            <person name="Roehrig J."/>
            <person name="Ruller R."/>
            <person name="Salamov A."/>
            <person name="Salih N.S."/>
            <person name="Samson R.A."/>
            <person name="Sandor E."/>
            <person name="Sanguinetti M."/>
            <person name="Schuetze T."/>
            <person name="Sepcic K."/>
            <person name="Shelest E."/>
            <person name="Sherlock G."/>
            <person name="Sophianopoulou V."/>
            <person name="Squina F.M."/>
            <person name="Sun H."/>
            <person name="Susca A."/>
            <person name="Todd R.B."/>
            <person name="Tsang A."/>
            <person name="Unkles S.E."/>
            <person name="van de Wiele N."/>
            <person name="van Rossen-Uffink D."/>
            <person name="Oliveira J.V."/>
            <person name="Vesth T.C."/>
            <person name="Visser J."/>
            <person name="Yu J.-H."/>
            <person name="Zhou M."/>
            <person name="Andersen M.R."/>
            <person name="Archer D.B."/>
            <person name="Baker S.E."/>
            <person name="Benoit I."/>
            <person name="Brakhage A.A."/>
            <person name="Braus G.H."/>
            <person name="Fischer R."/>
            <person name="Frisvad J.C."/>
            <person name="Goldman G.H."/>
            <person name="Houbraken J."/>
            <person name="Oakley B."/>
            <person name="Pocsi I."/>
            <person name="Scazzocchio C."/>
            <person name="Seiboth B."/>
            <person name="vanKuyk P.A."/>
            <person name="Wortman J."/>
            <person name="Dyer P.S."/>
            <person name="Grigoriev I.V."/>
        </authorList>
    </citation>
    <scope>NUCLEOTIDE SEQUENCE [LARGE SCALE GENOMIC DNA]</scope>
    <source>
        <strain evidence="22">CBS 593.65</strain>
    </source>
</reference>
<evidence type="ECO:0000256" key="17">
    <source>
        <dbReference type="ARBA" id="ARBA00041588"/>
    </source>
</evidence>
<comment type="similarity">
    <text evidence="4">Belongs to the glycosyl hydrolase 3 family.</text>
</comment>
<dbReference type="GeneID" id="63758757"/>
<comment type="subcellular location">
    <subcellularLocation>
        <location evidence="2">Secreted</location>
    </subcellularLocation>
</comment>
<evidence type="ECO:0000256" key="6">
    <source>
        <dbReference type="ARBA" id="ARBA00022525"/>
    </source>
</evidence>
<evidence type="ECO:0000256" key="16">
    <source>
        <dbReference type="ARBA" id="ARBA00041281"/>
    </source>
</evidence>
<dbReference type="SMART" id="SM01217">
    <property type="entry name" value="Fn3_like"/>
    <property type="match status" value="1"/>
</dbReference>
<evidence type="ECO:0000256" key="15">
    <source>
        <dbReference type="ARBA" id="ARBA00039570"/>
    </source>
</evidence>
<gene>
    <name evidence="21" type="ORF">ASPSYDRAFT_157922</name>
</gene>
<dbReference type="VEuPathDB" id="FungiDB:ASPSYDRAFT_157922"/>
<dbReference type="EC" id="3.2.1.21" evidence="5"/>
<dbReference type="InterPro" id="IPR050288">
    <property type="entry name" value="Cellulose_deg_GH3"/>
</dbReference>
<comment type="catalytic activity">
    <reaction evidence="1">
        <text>Hydrolysis of terminal, non-reducing beta-D-glucosyl residues with release of beta-D-glucose.</text>
        <dbReference type="EC" id="3.2.1.21"/>
    </reaction>
</comment>
<keyword evidence="10" id="KW-0325">Glycoprotein</keyword>
<keyword evidence="11" id="KW-0119">Carbohydrate metabolism</keyword>
<evidence type="ECO:0000256" key="19">
    <source>
        <dbReference type="SAM" id="SignalP"/>
    </source>
</evidence>
<feature type="domain" description="Fibronectin type III-like" evidence="20">
    <location>
        <begin position="654"/>
        <end position="724"/>
    </location>
</feature>
<evidence type="ECO:0000256" key="11">
    <source>
        <dbReference type="ARBA" id="ARBA00023277"/>
    </source>
</evidence>
<dbReference type="InterPro" id="IPR036962">
    <property type="entry name" value="Glyco_hydro_3_N_sf"/>
</dbReference>
<evidence type="ECO:0000256" key="1">
    <source>
        <dbReference type="ARBA" id="ARBA00000448"/>
    </source>
</evidence>
<comment type="pathway">
    <text evidence="3">Glycan metabolism; cellulose degradation.</text>
</comment>
<evidence type="ECO:0000256" key="10">
    <source>
        <dbReference type="ARBA" id="ARBA00023180"/>
    </source>
</evidence>
<dbReference type="FunFam" id="3.20.20.300:FF:000002">
    <property type="entry name" value="Probable beta-glucosidase"/>
    <property type="match status" value="1"/>
</dbReference>
<keyword evidence="13" id="KW-0624">Polysaccharide degradation</keyword>
<proteinExistence type="inferred from homology"/>
<keyword evidence="12" id="KW-0326">Glycosidase</keyword>
<dbReference type="PANTHER" id="PTHR42715">
    <property type="entry name" value="BETA-GLUCOSIDASE"/>
    <property type="match status" value="1"/>
</dbReference>
<dbReference type="GO" id="GO:0005576">
    <property type="term" value="C:extracellular region"/>
    <property type="evidence" value="ECO:0007669"/>
    <property type="project" value="UniProtKB-SubCell"/>
</dbReference>
<dbReference type="SUPFAM" id="SSF52279">
    <property type="entry name" value="Beta-D-glucan exohydrolase, C-terminal domain"/>
    <property type="match status" value="1"/>
</dbReference>
<evidence type="ECO:0000313" key="22">
    <source>
        <dbReference type="Proteomes" id="UP000184356"/>
    </source>
</evidence>
<dbReference type="InterPro" id="IPR017853">
    <property type="entry name" value="GH"/>
</dbReference>
<dbReference type="FunFam" id="3.40.50.1700:FF:000003">
    <property type="entry name" value="Probable beta-glucosidase"/>
    <property type="match status" value="1"/>
</dbReference>
<dbReference type="RefSeq" id="XP_040699234.1">
    <property type="nucleotide sequence ID" value="XM_040842684.1"/>
</dbReference>
<evidence type="ECO:0000256" key="2">
    <source>
        <dbReference type="ARBA" id="ARBA00004613"/>
    </source>
</evidence>
<dbReference type="PANTHER" id="PTHR42715:SF28">
    <property type="entry name" value="BETA-GLUCOSIDASE L-RELATED"/>
    <property type="match status" value="1"/>
</dbReference>
<dbReference type="Gene3D" id="3.40.50.1700">
    <property type="entry name" value="Glycoside hydrolase family 3 C-terminal domain"/>
    <property type="match status" value="1"/>
</dbReference>
<evidence type="ECO:0000256" key="13">
    <source>
        <dbReference type="ARBA" id="ARBA00023326"/>
    </source>
</evidence>
<dbReference type="EMBL" id="KV878592">
    <property type="protein sequence ID" value="OJJ55428.1"/>
    <property type="molecule type" value="Genomic_DNA"/>
</dbReference>
<feature type="chain" id="PRO_5012679662" description="Probable beta-glucosidase L" evidence="19">
    <location>
        <begin position="21"/>
        <end position="735"/>
    </location>
</feature>
<sequence>MRSLTSTVSTVFLAATLAAGQAITWDEAYQKAATDLAALSQDEKVGIVTGVTWMQGPCVGNTYKPESISYPSLCLQDGPLSVRFANPVTVFPAGINAGATWDRELIRARGAAMGEQSKALGVHVQLGPALGALGKIPSAGRNWEGFSNDPYLMGIATAEAVQGMQGSGVQACAKHFILNEQEHNRETISSVADDRTMHELYLWPFYDAVKANVASVMCSYNKVNGTWACENDAILNGLLKGELGFKGHVLSDWNAQHSTVKSAVEGLDMTMPGSDFNQPPGSIYWGDNLAAAVSNGSVPQARLDDMVIRVIASWYLLGQDKGYPEVAFSSWDGGAASVNVTTPEHGDLARKIARDSIVLLKNNNHSLPLGRPKSLAIIGSDAIVNPDGANACTDRGCNTGTLAQGWGSGTAEYPYLVAPLDAIKEKLSAGTNIVTSTTDDASAGASAAASAETAIVFITSDSGEGYITVEGHAGDRNNLDPWHNGNALVQAVARTNTPTIVVVHSVGPVTLETILAEPNVVGIVWAGLPGQESGHGLVDVLFGDASPSGKLPYTIGKSEKDYGASWTTELTDNFSEGLFIDYRHFDQNGIQPRYEFGFGLSYTTFNYSTLATTVTATPGPTTGETVVGGPSDLFASVGTVSAYVNNTGKVTGAEVAQLYIGYPDSAPWTPPRQLRGFDKLSLAPGESGLAVFELTRRDISYWDVVRQKWVVPEGAFRVYVGSSSRDIRLTGSFTI</sequence>
<dbReference type="Gene3D" id="2.60.40.10">
    <property type="entry name" value="Immunoglobulins"/>
    <property type="match status" value="1"/>
</dbReference>
<dbReference type="InterPro" id="IPR036881">
    <property type="entry name" value="Glyco_hydro_3_C_sf"/>
</dbReference>
<dbReference type="InterPro" id="IPR001764">
    <property type="entry name" value="Glyco_hydro_3_N"/>
</dbReference>
<evidence type="ECO:0000256" key="5">
    <source>
        <dbReference type="ARBA" id="ARBA00012744"/>
    </source>
</evidence>
<protein>
    <recommendedName>
        <fullName evidence="15">Probable beta-glucosidase L</fullName>
        <ecNumber evidence="5">3.2.1.21</ecNumber>
    </recommendedName>
    <alternativeName>
        <fullName evidence="16">Beta-D-glucoside glucohydrolase L</fullName>
    </alternativeName>
    <alternativeName>
        <fullName evidence="17">Cellobiase L</fullName>
    </alternativeName>
    <alternativeName>
        <fullName evidence="18">Gentiobiase L</fullName>
    </alternativeName>
</protein>
<evidence type="ECO:0000256" key="18">
    <source>
        <dbReference type="ARBA" id="ARBA00041804"/>
    </source>
</evidence>
<evidence type="ECO:0000256" key="14">
    <source>
        <dbReference type="ARBA" id="ARBA00024983"/>
    </source>
</evidence>
<dbReference type="PRINTS" id="PR00133">
    <property type="entry name" value="GLHYDRLASE3"/>
</dbReference>
<dbReference type="Pfam" id="PF14310">
    <property type="entry name" value="Fn3-like"/>
    <property type="match status" value="1"/>
</dbReference>
<comment type="function">
    <text evidence="14">Beta-glucosidases are one of a number of cellulolytic enzymes involved in the degradation of cellulosic biomass. Catalyzes the last step releasing glucose from the inhibitory cellobiose.</text>
</comment>
<dbReference type="InterPro" id="IPR002772">
    <property type="entry name" value="Glyco_hydro_3_C"/>
</dbReference>
<name>A0A1L9T7M8_9EURO</name>
<feature type="signal peptide" evidence="19">
    <location>
        <begin position="1"/>
        <end position="20"/>
    </location>
</feature>
<evidence type="ECO:0000256" key="4">
    <source>
        <dbReference type="ARBA" id="ARBA00005336"/>
    </source>
</evidence>
<dbReference type="AlphaFoldDB" id="A0A1L9T7M8"/>
<keyword evidence="6" id="KW-0964">Secreted</keyword>
<evidence type="ECO:0000256" key="8">
    <source>
        <dbReference type="ARBA" id="ARBA00022801"/>
    </source>
</evidence>
<dbReference type="GO" id="GO:0008422">
    <property type="term" value="F:beta-glucosidase activity"/>
    <property type="evidence" value="ECO:0007669"/>
    <property type="project" value="UniProtKB-EC"/>
</dbReference>
<accession>A0A1L9T7M8</accession>
<organism evidence="21 22">
    <name type="scientific">Aspergillus sydowii CBS 593.65</name>
    <dbReference type="NCBI Taxonomy" id="1036612"/>
    <lineage>
        <taxon>Eukaryota</taxon>
        <taxon>Fungi</taxon>
        <taxon>Dikarya</taxon>
        <taxon>Ascomycota</taxon>
        <taxon>Pezizomycotina</taxon>
        <taxon>Eurotiomycetes</taxon>
        <taxon>Eurotiomycetidae</taxon>
        <taxon>Eurotiales</taxon>
        <taxon>Aspergillaceae</taxon>
        <taxon>Aspergillus</taxon>
        <taxon>Aspergillus subgen. Nidulantes</taxon>
    </lineage>
</organism>
<dbReference type="InterPro" id="IPR013783">
    <property type="entry name" value="Ig-like_fold"/>
</dbReference>
<dbReference type="Gene3D" id="3.20.20.300">
    <property type="entry name" value="Glycoside hydrolase, family 3, N-terminal domain"/>
    <property type="match status" value="1"/>
</dbReference>
<evidence type="ECO:0000256" key="7">
    <source>
        <dbReference type="ARBA" id="ARBA00022729"/>
    </source>
</evidence>
<dbReference type="InterPro" id="IPR026891">
    <property type="entry name" value="Fn3-like"/>
</dbReference>
<dbReference type="GO" id="GO:0030245">
    <property type="term" value="P:cellulose catabolic process"/>
    <property type="evidence" value="ECO:0007669"/>
    <property type="project" value="UniProtKB-KW"/>
</dbReference>
<evidence type="ECO:0000313" key="21">
    <source>
        <dbReference type="EMBL" id="OJJ55428.1"/>
    </source>
</evidence>
<dbReference type="STRING" id="1036612.A0A1L9T7M8"/>
<keyword evidence="9" id="KW-0136">Cellulose degradation</keyword>